<name>A0A1B0FHX7_GLOMM</name>
<feature type="chain" id="PRO_5008407568" description="Cilia- and flagella-associated protein 43" evidence="10">
    <location>
        <begin position="19"/>
        <end position="1471"/>
    </location>
</feature>
<dbReference type="VEuPathDB" id="VectorBase:GMOY003426"/>
<keyword evidence="4" id="KW-0853">WD repeat</keyword>
<evidence type="ECO:0000256" key="6">
    <source>
        <dbReference type="ARBA" id="ARBA00023054"/>
    </source>
</evidence>
<dbReference type="PANTHER" id="PTHR14885:SF1">
    <property type="entry name" value="CILIA- AND FLAGELLA-ASSOCIATED PROTEIN 43"/>
    <property type="match status" value="1"/>
</dbReference>
<keyword evidence="8" id="KW-0966">Cell projection</keyword>
<organism evidence="11 12">
    <name type="scientific">Glossina morsitans morsitans</name>
    <name type="common">Savannah tsetse fly</name>
    <dbReference type="NCBI Taxonomy" id="37546"/>
    <lineage>
        <taxon>Eukaryota</taxon>
        <taxon>Metazoa</taxon>
        <taxon>Ecdysozoa</taxon>
        <taxon>Arthropoda</taxon>
        <taxon>Hexapoda</taxon>
        <taxon>Insecta</taxon>
        <taxon>Pterygota</taxon>
        <taxon>Neoptera</taxon>
        <taxon>Endopterygota</taxon>
        <taxon>Diptera</taxon>
        <taxon>Brachycera</taxon>
        <taxon>Muscomorpha</taxon>
        <taxon>Hippoboscoidea</taxon>
        <taxon>Glossinidae</taxon>
        <taxon>Glossina</taxon>
    </lineage>
</organism>
<evidence type="ECO:0000256" key="10">
    <source>
        <dbReference type="SAM" id="SignalP"/>
    </source>
</evidence>
<evidence type="ECO:0008006" key="13">
    <source>
        <dbReference type="Google" id="ProtNLM"/>
    </source>
</evidence>
<evidence type="ECO:0000313" key="11">
    <source>
        <dbReference type="EnsemblMetazoa" id="GMOY003426-PA"/>
    </source>
</evidence>
<dbReference type="PhylomeDB" id="A0A1B0FHX7"/>
<evidence type="ECO:0000256" key="2">
    <source>
        <dbReference type="ARBA" id="ARBA00004245"/>
    </source>
</evidence>
<dbReference type="GO" id="GO:0060271">
    <property type="term" value="P:cilium assembly"/>
    <property type="evidence" value="ECO:0007669"/>
    <property type="project" value="TreeGrafter"/>
</dbReference>
<keyword evidence="10" id="KW-0732">Signal</keyword>
<keyword evidence="7" id="KW-0206">Cytoskeleton</keyword>
<dbReference type="EnsemblMetazoa" id="GMOY003426-RA">
    <property type="protein sequence ID" value="GMOY003426-PA"/>
    <property type="gene ID" value="GMOY003426"/>
</dbReference>
<feature type="coiled-coil region" evidence="9">
    <location>
        <begin position="1395"/>
        <end position="1429"/>
    </location>
</feature>
<reference evidence="11" key="1">
    <citation type="submission" date="2020-05" db="UniProtKB">
        <authorList>
            <consortium name="EnsemblMetazoa"/>
        </authorList>
    </citation>
    <scope>IDENTIFICATION</scope>
    <source>
        <strain evidence="11">Yale</strain>
    </source>
</reference>
<keyword evidence="12" id="KW-1185">Reference proteome</keyword>
<evidence type="ECO:0000256" key="7">
    <source>
        <dbReference type="ARBA" id="ARBA00023212"/>
    </source>
</evidence>
<keyword evidence="6 9" id="KW-0175">Coiled coil</keyword>
<evidence type="ECO:0000256" key="8">
    <source>
        <dbReference type="ARBA" id="ARBA00023273"/>
    </source>
</evidence>
<keyword evidence="5" id="KW-0677">Repeat</keyword>
<dbReference type="PANTHER" id="PTHR14885">
    <property type="entry name" value="CILIA- AND FLAGELLA-ASSOCIATED PROTEIN 43-RELATED"/>
    <property type="match status" value="1"/>
</dbReference>
<evidence type="ECO:0000256" key="1">
    <source>
        <dbReference type="ARBA" id="ARBA00004138"/>
    </source>
</evidence>
<proteinExistence type="predicted"/>
<keyword evidence="3" id="KW-0963">Cytoplasm</keyword>
<accession>A0A1B0FHX7</accession>
<evidence type="ECO:0000256" key="4">
    <source>
        <dbReference type="ARBA" id="ARBA00022574"/>
    </source>
</evidence>
<evidence type="ECO:0000256" key="9">
    <source>
        <dbReference type="SAM" id="Coils"/>
    </source>
</evidence>
<evidence type="ECO:0000256" key="5">
    <source>
        <dbReference type="ARBA" id="ARBA00022737"/>
    </source>
</evidence>
<protein>
    <recommendedName>
        <fullName evidence="13">Cilia- and flagella-associated protein 43</fullName>
    </recommendedName>
</protein>
<sequence>MAATTVTWTTFATPTSLTAIADLAVCTLCDNILCFTDLKTLTVAYYKCETIQFGFSVKAMDGHNRFGFLAFAELMLRSSIHIIQYPQLTKFATFSSPNILSFVDVKFNDHDLLVALSDAPNYTICIWNFRTGQQIVEQDTMQQSLRHSLTLSWEYTPQILQYSDHNKEVLIWEMCHLSAGTELHQVFRLRLPKEYSLTHLNFILCYGEDNNIYYVDNKGIVSLIDYANYYPKYRWSVPEEDTNTKGLQYYSIFPHKQGLLVLNSAMCYYIRKKQVWQMEWKVHLSGDTIYRLVSNMNGEIYAAGHLGNLYRLEENSENNYELHPLEHFHWETIDFAVLRGTKEEAIVQVGRRGDLHLIDLQKQRILSVFSLPGAKYISSHNSAPYIIITTEHCTLEFINYSNLSSPVLVHSLPSESGRRWEGVRWLENFAVIHDVFNEFYLFEIDFANNKFRQLYKIEKLLPETRLYDYFLSEDNYIFMFIQSDIAAGQKESSCNELWVYEWSQQSVRIERNNYTLPHQYRGATKLAIYLRNAFQFAASRYKTVIIDILNFQTELKELSIVYSFATIHLASITGLSGARNIISWSLDATILHIRVHKKAKKIYLVYLYVHGGMKAMKIDASPTLPIYDNIFHPIPEQAIERTSVKYIYVQPTVRDVVIMHTKEEIAERDSLVKRLNELAKSVTALIDYDMSVTGKKTGLFRKFCLNNWWLKDLTAEAEKLCEVERKSYMDAIRDKSRIRDWIYNLIMMSTTAISYRTRALFSGFSVENYGLRKKTEQDDYDLYRFYGMEPFEDEEGGKNGEELDAYETLEAPIKRRKYFDVQGSSKLLIEPLREEFNKKFDNVRKLKSDLIDSILQTNAGLTRNYENQNIMLRLLHMQTFVPAELSVPVWEKDEIVKRIMEVDDSEIKAINRRAKKAEVVAKKRGRQLLWSVEFWVRALIVMMDGVLEKLWEEEIKKDVPMPEFMFKKQITEYTLEDQKLLRDYEEKVRLLNEDRKKYLRILGENEVKSKELKKTYILKLNETITDMMITKLKYDFAIKEARLRNLNTKVICHTRLKCMKFLNKYRLDLEEIGYYIDKYERFVELWDSSITFLRGKQDNVIVKERTVERQFKNQFLNAISPQLTTEMNRAYKKRPKLPAKSMNSILICKQLSLYINAKPQVRSNFPISKDVLEYLETFKAMDNYSSAPPNVEMKQWEQFTKLRRQKVEAELRLRTINLQIADAQAVATNFTKSVYNLRNKKGAVLFKVQDYQEQYLAAVQNQTLELRLTMGQVETSVLGHVGHLQNCILMHEDDINDINQSILKAGQMKLKAMQRVAYFRRQVIFKEWEHKVTSANIDYLKYMLGVIEKCKVSQEFLAILRRWEKVKAEKEHFQNTVGLIEKVCEDRTKTVRKQLSKLLQQITIVREQVEEMKRSNQRVNRQIDEVKIKRHANLLDTVRKDYAKILELKTLLELQRLRTFPTLGPNLPGCP</sequence>
<evidence type="ECO:0000313" key="12">
    <source>
        <dbReference type="Proteomes" id="UP000092444"/>
    </source>
</evidence>
<dbReference type="STRING" id="37546.A0A1B0FHX7"/>
<dbReference type="EMBL" id="CCAG010008604">
    <property type="status" value="NOT_ANNOTATED_CDS"/>
    <property type="molecule type" value="Genomic_DNA"/>
</dbReference>
<evidence type="ECO:0000256" key="3">
    <source>
        <dbReference type="ARBA" id="ARBA00022490"/>
    </source>
</evidence>
<feature type="signal peptide" evidence="10">
    <location>
        <begin position="1"/>
        <end position="18"/>
    </location>
</feature>
<dbReference type="GO" id="GO:0005930">
    <property type="term" value="C:axoneme"/>
    <property type="evidence" value="ECO:0007669"/>
    <property type="project" value="TreeGrafter"/>
</dbReference>
<dbReference type="Pfam" id="PF25828">
    <property type="entry name" value="CC_Cfap43"/>
    <property type="match status" value="1"/>
</dbReference>
<comment type="subcellular location">
    <subcellularLocation>
        <location evidence="1">Cell projection</location>
        <location evidence="1">Cilium</location>
    </subcellularLocation>
    <subcellularLocation>
        <location evidence="2">Cytoplasm</location>
        <location evidence="2">Cytoskeleton</location>
    </subcellularLocation>
</comment>
<dbReference type="SUPFAM" id="SSF101908">
    <property type="entry name" value="Putative isomerase YbhE"/>
    <property type="match status" value="1"/>
</dbReference>
<dbReference type="Proteomes" id="UP000092444">
    <property type="component" value="Unassembled WGS sequence"/>
</dbReference>